<protein>
    <submittedName>
        <fullName evidence="2">Uncharacterized protein</fullName>
    </submittedName>
</protein>
<keyword evidence="1" id="KW-1133">Transmembrane helix</keyword>
<feature type="transmembrane region" description="Helical" evidence="1">
    <location>
        <begin position="21"/>
        <end position="42"/>
    </location>
</feature>
<keyword evidence="1" id="KW-0812">Transmembrane</keyword>
<sequence>MTFPLPRRRKSSQDSQNKASTISIGFFIIYRISVIIPVWGQIKRAIL</sequence>
<evidence type="ECO:0000256" key="1">
    <source>
        <dbReference type="SAM" id="Phobius"/>
    </source>
</evidence>
<keyword evidence="1" id="KW-0472">Membrane</keyword>
<organism evidence="2">
    <name type="scientific">Siphoviridae sp. ctCCX1</name>
    <dbReference type="NCBI Taxonomy" id="2823567"/>
    <lineage>
        <taxon>Viruses</taxon>
        <taxon>Duplodnaviria</taxon>
        <taxon>Heunggongvirae</taxon>
        <taxon>Uroviricota</taxon>
        <taxon>Caudoviricetes</taxon>
    </lineage>
</organism>
<accession>A0A8S5LDH4</accession>
<reference evidence="2" key="1">
    <citation type="journal article" date="2021" name="Proc. Natl. Acad. Sci. U.S.A.">
        <title>A Catalog of Tens of Thousands of Viruses from Human Metagenomes Reveals Hidden Associations with Chronic Diseases.</title>
        <authorList>
            <person name="Tisza M.J."/>
            <person name="Buck C.B."/>
        </authorList>
    </citation>
    <scope>NUCLEOTIDE SEQUENCE</scope>
    <source>
        <strain evidence="2">CtCCX1</strain>
    </source>
</reference>
<evidence type="ECO:0000313" key="2">
    <source>
        <dbReference type="EMBL" id="DAD67991.1"/>
    </source>
</evidence>
<name>A0A8S5LDH4_9CAUD</name>
<proteinExistence type="predicted"/>
<dbReference type="EMBL" id="BK014690">
    <property type="protein sequence ID" value="DAD67991.1"/>
    <property type="molecule type" value="Genomic_DNA"/>
</dbReference>